<protein>
    <submittedName>
        <fullName evidence="1">Uncharacterized protein</fullName>
    </submittedName>
</protein>
<evidence type="ECO:0000313" key="2">
    <source>
        <dbReference type="Proteomes" id="UP001578633"/>
    </source>
</evidence>
<sequence>MAPIEKITYFAYNEGIDPTRLPLGMLAFDYANARLSRRSFRPRENDEALLKDCNLVDEDKRSFCNMLWTEKSDALLNIDLKKVIEAGWNSSKSDARLIVGKKGSKLEIIDSDKFFEDYLLKQDAVRQWFETRLSVARSITAAVNNLIKAPDMWLLTGIYIIEDGTVFSVRKESSSSHASAKMPIPEPTGLTGLAGLKAGATIRIGNGIEAQASTQIEGEKVWAAQWIKVKARYVAISKLRKNTEAVMHTVVLQDVWSTGTTRGWDDEPQAVELGLSNMHEDSTEEGNTSLFDEEWWSKFDDKLASHLEDLDIEE</sequence>
<name>A0ABR3ULC8_9PLEO</name>
<organism evidence="1 2">
    <name type="scientific">Alternaria dauci</name>
    <dbReference type="NCBI Taxonomy" id="48095"/>
    <lineage>
        <taxon>Eukaryota</taxon>
        <taxon>Fungi</taxon>
        <taxon>Dikarya</taxon>
        <taxon>Ascomycota</taxon>
        <taxon>Pezizomycotina</taxon>
        <taxon>Dothideomycetes</taxon>
        <taxon>Pleosporomycetidae</taxon>
        <taxon>Pleosporales</taxon>
        <taxon>Pleosporineae</taxon>
        <taxon>Pleosporaceae</taxon>
        <taxon>Alternaria</taxon>
        <taxon>Alternaria sect. Porri</taxon>
    </lineage>
</organism>
<proteinExistence type="predicted"/>
<comment type="caution">
    <text evidence="1">The sequence shown here is derived from an EMBL/GenBank/DDBJ whole genome shotgun (WGS) entry which is preliminary data.</text>
</comment>
<dbReference type="Proteomes" id="UP001578633">
    <property type="component" value="Chromosome 3"/>
</dbReference>
<gene>
    <name evidence="1" type="ORF">ACET3X_003746</name>
</gene>
<accession>A0ABR3ULC8</accession>
<keyword evidence="2" id="KW-1185">Reference proteome</keyword>
<dbReference type="GeneID" id="96084068"/>
<reference evidence="1 2" key="1">
    <citation type="submission" date="2024-09" db="EMBL/GenBank/DDBJ databases">
        <title>T2T genomes of carrot and Alternaria dauci and their utility for understanding host-pathogen interaction during carrot leaf blight disease.</title>
        <authorList>
            <person name="Liu W."/>
            <person name="Xu S."/>
            <person name="Ou C."/>
            <person name="Liu X."/>
            <person name="Zhuang F."/>
            <person name="Deng X.W."/>
        </authorList>
    </citation>
    <scope>NUCLEOTIDE SEQUENCE [LARGE SCALE GENOMIC DNA]</scope>
    <source>
        <strain evidence="1 2">A2016</strain>
    </source>
</reference>
<dbReference type="EMBL" id="JBHGVX010000003">
    <property type="protein sequence ID" value="KAL1797140.1"/>
    <property type="molecule type" value="Genomic_DNA"/>
</dbReference>
<dbReference type="RefSeq" id="XP_069307724.1">
    <property type="nucleotide sequence ID" value="XM_069450382.1"/>
</dbReference>
<evidence type="ECO:0000313" key="1">
    <source>
        <dbReference type="EMBL" id="KAL1797140.1"/>
    </source>
</evidence>